<comment type="similarity">
    <text evidence="3">Belongs to the complex I NDUFB11 subunit family.</text>
</comment>
<evidence type="ECO:0000256" key="12">
    <source>
        <dbReference type="ARBA" id="ARBA00023128"/>
    </source>
</evidence>
<dbReference type="InterPro" id="IPR019329">
    <property type="entry name" value="NADH_UbQ_OxRdtase_ESSS_su"/>
</dbReference>
<keyword evidence="7 17" id="KW-0812">Transmembrane</keyword>
<organism evidence="18 19">
    <name type="scientific">Crassostrea virginica</name>
    <name type="common">Eastern oyster</name>
    <dbReference type="NCBI Taxonomy" id="6565"/>
    <lineage>
        <taxon>Eukaryota</taxon>
        <taxon>Metazoa</taxon>
        <taxon>Spiralia</taxon>
        <taxon>Lophotrochozoa</taxon>
        <taxon>Mollusca</taxon>
        <taxon>Bivalvia</taxon>
        <taxon>Autobranchia</taxon>
        <taxon>Pteriomorphia</taxon>
        <taxon>Ostreida</taxon>
        <taxon>Ostreoidea</taxon>
        <taxon>Ostreidae</taxon>
        <taxon>Crassostrea</taxon>
    </lineage>
</organism>
<dbReference type="Pfam" id="PF10183">
    <property type="entry name" value="ESSS"/>
    <property type="match status" value="1"/>
</dbReference>
<dbReference type="Proteomes" id="UP000694844">
    <property type="component" value="Chromosome 8"/>
</dbReference>
<keyword evidence="13 17" id="KW-0472">Membrane</keyword>
<comment type="function">
    <text evidence="1">Accessory subunit of the mitochondrial membrane respiratory chain NADH dehydrogenase (Complex I), that is believed not to be involved in catalysis. Complex I functions in the transfer of electrons from NADH to the respiratory chain. The immediate electron acceptor for the enzyme is believed to be ubiquinone.</text>
</comment>
<dbReference type="PANTHER" id="PTHR13327:SF0">
    <property type="entry name" value="NADH DEHYDROGENASE [UBIQUINONE] 1 BETA SUBCOMPLEX SUBUNIT 11, MITOCHONDRIAL"/>
    <property type="match status" value="1"/>
</dbReference>
<evidence type="ECO:0000313" key="18">
    <source>
        <dbReference type="Proteomes" id="UP000694844"/>
    </source>
</evidence>
<evidence type="ECO:0000256" key="15">
    <source>
        <dbReference type="ARBA" id="ARBA00031387"/>
    </source>
</evidence>
<dbReference type="GeneID" id="111108591"/>
<dbReference type="AlphaFoldDB" id="A0A8B8BBZ6"/>
<evidence type="ECO:0000256" key="11">
    <source>
        <dbReference type="ARBA" id="ARBA00022989"/>
    </source>
</evidence>
<keyword evidence="9" id="KW-0809">Transit peptide</keyword>
<dbReference type="GO" id="GO:0005743">
    <property type="term" value="C:mitochondrial inner membrane"/>
    <property type="evidence" value="ECO:0007669"/>
    <property type="project" value="UniProtKB-SubCell"/>
</dbReference>
<dbReference type="RefSeq" id="XP_022300284.1">
    <property type="nucleotide sequence ID" value="XM_022444576.1"/>
</dbReference>
<comment type="subunit">
    <text evidence="16">Complex I is composed of 45 different subunits. Interacts with BCAP31.</text>
</comment>
<keyword evidence="8" id="KW-0999">Mitochondrion inner membrane</keyword>
<reference evidence="19" key="1">
    <citation type="submission" date="2025-08" db="UniProtKB">
        <authorList>
            <consortium name="RefSeq"/>
        </authorList>
    </citation>
    <scope>IDENTIFICATION</scope>
    <source>
        <tissue evidence="19">Whole sample</tissue>
    </source>
</reference>
<evidence type="ECO:0000256" key="10">
    <source>
        <dbReference type="ARBA" id="ARBA00022982"/>
    </source>
</evidence>
<keyword evidence="18" id="KW-1185">Reference proteome</keyword>
<accession>A0A8B8BBZ6</accession>
<keyword evidence="12" id="KW-0496">Mitochondrion</keyword>
<keyword evidence="10" id="KW-0249">Electron transport</keyword>
<evidence type="ECO:0000256" key="17">
    <source>
        <dbReference type="SAM" id="Phobius"/>
    </source>
</evidence>
<evidence type="ECO:0000256" key="16">
    <source>
        <dbReference type="ARBA" id="ARBA00046528"/>
    </source>
</evidence>
<keyword evidence="6" id="KW-0679">Respiratory chain</keyword>
<evidence type="ECO:0000256" key="6">
    <source>
        <dbReference type="ARBA" id="ARBA00022660"/>
    </source>
</evidence>
<evidence type="ECO:0000256" key="8">
    <source>
        <dbReference type="ARBA" id="ARBA00022792"/>
    </source>
</evidence>
<evidence type="ECO:0000256" key="5">
    <source>
        <dbReference type="ARBA" id="ARBA00022448"/>
    </source>
</evidence>
<feature type="transmembrane region" description="Helical" evidence="17">
    <location>
        <begin position="93"/>
        <end position="114"/>
    </location>
</feature>
<evidence type="ECO:0000256" key="4">
    <source>
        <dbReference type="ARBA" id="ARBA00018632"/>
    </source>
</evidence>
<dbReference type="OrthoDB" id="5917019at2759"/>
<evidence type="ECO:0000256" key="14">
    <source>
        <dbReference type="ARBA" id="ARBA00030753"/>
    </source>
</evidence>
<evidence type="ECO:0000256" key="7">
    <source>
        <dbReference type="ARBA" id="ARBA00022692"/>
    </source>
</evidence>
<sequence>MATFLGRTCRLHQQLCGARRFIQRHSLRCVSTSDKKESISFTPADISDDAKRAELHKRLEEHFKDDDVNAPKNRVEYGYEENCEEVDKFHYHSVWWCWFVIPVVLGVGIFNFALNDYGLRSWSVREARLAIEDRERKGLPHIDKNYIDPSQIVLPTEEELAEMDVEIKW</sequence>
<evidence type="ECO:0000256" key="3">
    <source>
        <dbReference type="ARBA" id="ARBA00008915"/>
    </source>
</evidence>
<evidence type="ECO:0000256" key="9">
    <source>
        <dbReference type="ARBA" id="ARBA00022946"/>
    </source>
</evidence>
<dbReference type="KEGG" id="cvn:111108591"/>
<name>A0A8B8BBZ6_CRAVI</name>
<evidence type="ECO:0000256" key="13">
    <source>
        <dbReference type="ARBA" id="ARBA00023136"/>
    </source>
</evidence>
<keyword evidence="11 17" id="KW-1133">Transmembrane helix</keyword>
<evidence type="ECO:0000256" key="1">
    <source>
        <dbReference type="ARBA" id="ARBA00003195"/>
    </source>
</evidence>
<keyword evidence="5" id="KW-0813">Transport</keyword>
<proteinExistence type="inferred from homology"/>
<comment type="subcellular location">
    <subcellularLocation>
        <location evidence="2">Mitochondrion inner membrane</location>
        <topology evidence="2">Single-pass membrane protein</topology>
    </subcellularLocation>
</comment>
<evidence type="ECO:0000256" key="2">
    <source>
        <dbReference type="ARBA" id="ARBA00004434"/>
    </source>
</evidence>
<protein>
    <recommendedName>
        <fullName evidence="4">NADH dehydrogenase [ubiquinone] 1 beta subcomplex subunit 11, mitochondrial</fullName>
    </recommendedName>
    <alternativeName>
        <fullName evidence="15">Complex I-ESSS</fullName>
    </alternativeName>
    <alternativeName>
        <fullName evidence="14">NADH-ubiquinone oxidoreductase ESSS subunit</fullName>
    </alternativeName>
</protein>
<dbReference type="PANTHER" id="PTHR13327">
    <property type="entry name" value="NADH-UBIQUINONE OXIDOREDUCTASE ESSS SUBUNIT, MITOCHONDRIAL PRECURSOR"/>
    <property type="match status" value="1"/>
</dbReference>
<evidence type="ECO:0000313" key="19">
    <source>
        <dbReference type="RefSeq" id="XP_022300284.1"/>
    </source>
</evidence>
<gene>
    <name evidence="19" type="primary">LOC111108591</name>
</gene>